<dbReference type="EMBL" id="LPLZ01000074">
    <property type="protein sequence ID" value="KWN06430.1"/>
    <property type="molecule type" value="Genomic_DNA"/>
</dbReference>
<name>A0A108E848_9BURK</name>
<evidence type="ECO:0000313" key="1">
    <source>
        <dbReference type="EMBL" id="KWN06430.1"/>
    </source>
</evidence>
<accession>A0A108E848</accession>
<comment type="caution">
    <text evidence="1">The sequence shown here is derived from an EMBL/GenBank/DDBJ whole genome shotgun (WGS) entry which is preliminary data.</text>
</comment>
<sequence length="64" mass="7356">MPAPRFDQGAQDRVMAKIDAMGEGFYTMSEDQYGDWLDALPRNEFIEFIAVMIELDDRSRRAAP</sequence>
<protein>
    <submittedName>
        <fullName evidence="1">Uncharacterized protein</fullName>
    </submittedName>
</protein>
<evidence type="ECO:0000313" key="2">
    <source>
        <dbReference type="Proteomes" id="UP000068016"/>
    </source>
</evidence>
<dbReference type="Proteomes" id="UP000068016">
    <property type="component" value="Unassembled WGS sequence"/>
</dbReference>
<gene>
    <name evidence="1" type="ORF">WT83_27500</name>
</gene>
<dbReference type="AlphaFoldDB" id="A0A108E848"/>
<organism evidence="1 2">
    <name type="scientific">Burkholderia territorii</name>
    <dbReference type="NCBI Taxonomy" id="1503055"/>
    <lineage>
        <taxon>Bacteria</taxon>
        <taxon>Pseudomonadati</taxon>
        <taxon>Pseudomonadota</taxon>
        <taxon>Betaproteobacteria</taxon>
        <taxon>Burkholderiales</taxon>
        <taxon>Burkholderiaceae</taxon>
        <taxon>Burkholderia</taxon>
        <taxon>Burkholderia cepacia complex</taxon>
    </lineage>
</organism>
<proteinExistence type="predicted"/>
<reference evidence="1 2" key="1">
    <citation type="submission" date="2015-11" db="EMBL/GenBank/DDBJ databases">
        <title>Expanding the genomic diversity of Burkholderia species for the development of highly accurate diagnostics.</title>
        <authorList>
            <person name="Sahl J."/>
            <person name="Keim P."/>
            <person name="Wagner D."/>
        </authorList>
    </citation>
    <scope>NUCLEOTIDE SEQUENCE [LARGE SCALE GENOMIC DNA]</scope>
    <source>
        <strain evidence="1 2">MSMB793WGS</strain>
    </source>
</reference>